<gene>
    <name evidence="2" type="ORF">V1633_15965</name>
</gene>
<proteinExistence type="predicted"/>
<evidence type="ECO:0000256" key="1">
    <source>
        <dbReference type="SAM" id="MobiDB-lite"/>
    </source>
</evidence>
<accession>A0ABU7RU13</accession>
<name>A0ABU7RU13_9ACTN</name>
<organism evidence="2 3">
    <name type="scientific">Plantactinospora sonchi</name>
    <dbReference type="NCBI Taxonomy" id="1544735"/>
    <lineage>
        <taxon>Bacteria</taxon>
        <taxon>Bacillati</taxon>
        <taxon>Actinomycetota</taxon>
        <taxon>Actinomycetes</taxon>
        <taxon>Micromonosporales</taxon>
        <taxon>Micromonosporaceae</taxon>
        <taxon>Plantactinospora</taxon>
    </lineage>
</organism>
<reference evidence="2 3" key="1">
    <citation type="submission" date="2024-01" db="EMBL/GenBank/DDBJ databases">
        <title>Genome insights into Plantactinospora sonchi sp. nov.</title>
        <authorList>
            <person name="Wang L."/>
        </authorList>
    </citation>
    <scope>NUCLEOTIDE SEQUENCE [LARGE SCALE GENOMIC DNA]</scope>
    <source>
        <strain evidence="2 3">NEAU-QY2</strain>
    </source>
</reference>
<dbReference type="RefSeq" id="WP_331215092.1">
    <property type="nucleotide sequence ID" value="NZ_JAZGQK010000012.1"/>
</dbReference>
<evidence type="ECO:0000313" key="3">
    <source>
        <dbReference type="Proteomes" id="UP001332243"/>
    </source>
</evidence>
<comment type="caution">
    <text evidence="2">The sequence shown here is derived from an EMBL/GenBank/DDBJ whole genome shotgun (WGS) entry which is preliminary data.</text>
</comment>
<feature type="region of interest" description="Disordered" evidence="1">
    <location>
        <begin position="321"/>
        <end position="346"/>
    </location>
</feature>
<keyword evidence="3" id="KW-1185">Reference proteome</keyword>
<feature type="region of interest" description="Disordered" evidence="1">
    <location>
        <begin position="1"/>
        <end position="24"/>
    </location>
</feature>
<evidence type="ECO:0000313" key="2">
    <source>
        <dbReference type="EMBL" id="MEE6259987.1"/>
    </source>
</evidence>
<protein>
    <submittedName>
        <fullName evidence="2">Uncharacterized protein</fullName>
    </submittedName>
</protein>
<sequence>MKKNQQQGPGAERKEPTMVGTGYPLGELGRALVTAAEHPDPDTRERAGQRVRDWVRVLAGVSTGRLRIGSRTPVAGLPAWVTPQVVHGGFATGRAMAGGPLRPDELALAERFNLHARRATIFAHHLGEAGLAELDALLDSGRYRVEVPEEAALPVLVWLLRAGDQDAALTLLKEIGPYAHRLRFAPAPDDTPAPDPEIVWRATAGEVRSALARREPNARVEAMREALTVWNPFADELLALWLETRRDGRVGAEFGTDWLARARALLDRYRVLAATHRHCGKHRRPKENLGILRLALAEVTAGRRLTPRGRGLLQHAVDSMLGKRGEPGSASHTRLRDRQAGQAAVPGHHTVARVVADRLADLPQRAGIRALEPVLRPVDTDEAATAKIPAGTPVPEPVRRLVRRALAATVPELVAAGVVPSAEVLAGLIPRIAAAATARAYPDPALRALMAANYQAFRARRSLLLLNLEHQVRLDELPWVQAVAGHRDASDETRSDAWATLRLLGELALTGFPATSLPNPLVRELAALGREAGVELPWVEELAADIFEGRFSTKFLRAAKIAAEQLDGSLYARYYDIDYAAVLRIPDPPPVRAGRGTATSAAFDALCHERAAAGHRRGSVAANGTVIEQAQILTTQNLATLAYPVGVRPVDGWSTLARRTFARVLVLAARLAGNPRPLPAIKDIGYAWRQLVCYLSLPGGDDPRAVVDELWEDLRAAPEQVRDRLTPVLAGLGYVAAGGEFAPDGTGGAGRRLLGWTVGRHWLDNRR</sequence>
<dbReference type="EMBL" id="JAZGQK010000012">
    <property type="protein sequence ID" value="MEE6259987.1"/>
    <property type="molecule type" value="Genomic_DNA"/>
</dbReference>
<dbReference type="Proteomes" id="UP001332243">
    <property type="component" value="Unassembled WGS sequence"/>
</dbReference>